<reference evidence="8 9" key="1">
    <citation type="submission" date="2020-04" db="EMBL/GenBank/DDBJ databases">
        <authorList>
            <person name="Alioto T."/>
            <person name="Alioto T."/>
            <person name="Gomez Garrido J."/>
        </authorList>
    </citation>
    <scope>NUCLEOTIDE SEQUENCE [LARGE SCALE GENOMIC DNA]</scope>
</reference>
<feature type="signal peptide" evidence="6">
    <location>
        <begin position="1"/>
        <end position="17"/>
    </location>
</feature>
<evidence type="ECO:0000256" key="4">
    <source>
        <dbReference type="ARBA" id="ARBA00023136"/>
    </source>
</evidence>
<comment type="caution">
    <text evidence="8">The sequence shown here is derived from an EMBL/GenBank/DDBJ whole genome shotgun (WGS) entry which is preliminary data.</text>
</comment>
<keyword evidence="9" id="KW-1185">Reference proteome</keyword>
<feature type="transmembrane region" description="Helical" evidence="5">
    <location>
        <begin position="289"/>
        <end position="313"/>
    </location>
</feature>
<dbReference type="GO" id="GO:0004930">
    <property type="term" value="F:G protein-coupled receptor activity"/>
    <property type="evidence" value="ECO:0007669"/>
    <property type="project" value="InterPro"/>
</dbReference>
<comment type="subcellular location">
    <subcellularLocation>
        <location evidence="1">Membrane</location>
        <topology evidence="1">Multi-pass membrane protein</topology>
    </subcellularLocation>
</comment>
<dbReference type="Pfam" id="PF00002">
    <property type="entry name" value="7tm_2"/>
    <property type="match status" value="1"/>
</dbReference>
<feature type="transmembrane region" description="Helical" evidence="5">
    <location>
        <begin position="221"/>
        <end position="241"/>
    </location>
</feature>
<name>A0A8S1D936_9INSE</name>
<protein>
    <recommendedName>
        <fullName evidence="7">G-protein coupled receptors family 2 profile 2 domain-containing protein</fullName>
    </recommendedName>
</protein>
<evidence type="ECO:0000256" key="2">
    <source>
        <dbReference type="ARBA" id="ARBA00022692"/>
    </source>
</evidence>
<dbReference type="InterPro" id="IPR000832">
    <property type="entry name" value="GPCR_2_secretin-like"/>
</dbReference>
<gene>
    <name evidence="8" type="ORF">CLODIP_2_CD00549</name>
</gene>
<keyword evidence="3 5" id="KW-1133">Transmembrane helix</keyword>
<keyword evidence="6" id="KW-0732">Signal</keyword>
<feature type="transmembrane region" description="Helical" evidence="5">
    <location>
        <begin position="381"/>
        <end position="401"/>
    </location>
</feature>
<feature type="chain" id="PRO_5035786943" description="G-protein coupled receptors family 2 profile 2 domain-containing protein" evidence="6">
    <location>
        <begin position="18"/>
        <end position="450"/>
    </location>
</feature>
<keyword evidence="2 5" id="KW-0812">Transmembrane</keyword>
<dbReference type="InterPro" id="IPR017981">
    <property type="entry name" value="GPCR_2-like_7TM"/>
</dbReference>
<feature type="transmembrane region" description="Helical" evidence="5">
    <location>
        <begin position="188"/>
        <end position="209"/>
    </location>
</feature>
<evidence type="ECO:0000313" key="8">
    <source>
        <dbReference type="EMBL" id="CAB3378847.1"/>
    </source>
</evidence>
<dbReference type="InterPro" id="IPR052808">
    <property type="entry name" value="GPCR_Mth-like"/>
</dbReference>
<accession>A0A8S1D936</accession>
<proteinExistence type="predicted"/>
<evidence type="ECO:0000259" key="7">
    <source>
        <dbReference type="PROSITE" id="PS50261"/>
    </source>
</evidence>
<evidence type="ECO:0000313" key="9">
    <source>
        <dbReference type="Proteomes" id="UP000494165"/>
    </source>
</evidence>
<dbReference type="PANTHER" id="PTHR46953:SF1">
    <property type="entry name" value="G-PROTEIN COUPLED RECEPTOR MTH-LIKE 1-RELATED"/>
    <property type="match status" value="1"/>
</dbReference>
<keyword evidence="4 5" id="KW-0472">Membrane</keyword>
<dbReference type="EMBL" id="CADEPI010000173">
    <property type="protein sequence ID" value="CAB3378847.1"/>
    <property type="molecule type" value="Genomic_DNA"/>
</dbReference>
<feature type="domain" description="G-protein coupled receptors family 2 profile 2" evidence="7">
    <location>
        <begin position="185"/>
        <end position="430"/>
    </location>
</feature>
<evidence type="ECO:0000256" key="1">
    <source>
        <dbReference type="ARBA" id="ARBA00004141"/>
    </source>
</evidence>
<dbReference type="GO" id="GO:0016020">
    <property type="term" value="C:membrane"/>
    <property type="evidence" value="ECO:0007669"/>
    <property type="project" value="UniProtKB-SubCell"/>
</dbReference>
<evidence type="ECO:0000256" key="3">
    <source>
        <dbReference type="ARBA" id="ARBA00022989"/>
    </source>
</evidence>
<dbReference type="PANTHER" id="PTHR46953">
    <property type="entry name" value="G-PROTEIN COUPLED RECEPTOR MTH-LIKE 1-RELATED"/>
    <property type="match status" value="1"/>
</dbReference>
<sequence>MKISIFAILLVLGLASGKDFCKEELQTSVEDASILSNGSLFTSAGESFPRGTYWITAKGLWKVCPCLSAQCIRICDNNYITSIIKAYDKKGVQLIPIPWKEVFGIQAPELTPTDNLQRVHNAKCDRLAGFLDQEDFKILENGKLFKHKTEIYDAQHYCIHQLEGNTIYLLQCDDDVAFEESLPLKYSLYPPFFILSCISLIFTVLAYIYSPQHNSFHAKCVVFHSTCLAVFFVALSVDFLYDSVKNKGLCFFIGYTTFYFHLASVFWLNSMCIDVFCSFKGIVLTQTHLVISHVYSFGTPLVLVAVALHFNLIGGDSLLNSRLGESLCWLQEITALWLYFHGPILVLLLANIFLLFATYSTRRERAATDETATKEQEKHEWRIECLILMLLACFDWISEVVSRAVDIWIFIDLFNASRGVLIFCILVCANRKMRKVLSERLCKTTNNQAI</sequence>
<feature type="transmembrane region" description="Helical" evidence="5">
    <location>
        <begin position="253"/>
        <end position="277"/>
    </location>
</feature>
<dbReference type="CDD" id="cd15039">
    <property type="entry name" value="7tmB3_Methuselah-like"/>
    <property type="match status" value="1"/>
</dbReference>
<dbReference type="Proteomes" id="UP000494165">
    <property type="component" value="Unassembled WGS sequence"/>
</dbReference>
<dbReference type="Gene3D" id="1.20.1070.10">
    <property type="entry name" value="Rhodopsin 7-helix transmembrane proteins"/>
    <property type="match status" value="1"/>
</dbReference>
<feature type="transmembrane region" description="Helical" evidence="5">
    <location>
        <begin position="333"/>
        <end position="360"/>
    </location>
</feature>
<evidence type="ECO:0000256" key="5">
    <source>
        <dbReference type="SAM" id="Phobius"/>
    </source>
</evidence>
<feature type="transmembrane region" description="Helical" evidence="5">
    <location>
        <begin position="407"/>
        <end position="429"/>
    </location>
</feature>
<evidence type="ECO:0000256" key="6">
    <source>
        <dbReference type="SAM" id="SignalP"/>
    </source>
</evidence>
<dbReference type="PROSITE" id="PS50261">
    <property type="entry name" value="G_PROTEIN_RECEP_F2_4"/>
    <property type="match status" value="1"/>
</dbReference>
<dbReference type="OrthoDB" id="6134459at2759"/>
<dbReference type="AlphaFoldDB" id="A0A8S1D936"/>
<dbReference type="GO" id="GO:0007166">
    <property type="term" value="P:cell surface receptor signaling pathway"/>
    <property type="evidence" value="ECO:0007669"/>
    <property type="project" value="InterPro"/>
</dbReference>
<organism evidence="8 9">
    <name type="scientific">Cloeon dipterum</name>
    <dbReference type="NCBI Taxonomy" id="197152"/>
    <lineage>
        <taxon>Eukaryota</taxon>
        <taxon>Metazoa</taxon>
        <taxon>Ecdysozoa</taxon>
        <taxon>Arthropoda</taxon>
        <taxon>Hexapoda</taxon>
        <taxon>Insecta</taxon>
        <taxon>Pterygota</taxon>
        <taxon>Palaeoptera</taxon>
        <taxon>Ephemeroptera</taxon>
        <taxon>Pisciforma</taxon>
        <taxon>Baetidae</taxon>
        <taxon>Cloeon</taxon>
    </lineage>
</organism>